<proteinExistence type="predicted"/>
<sequence>MCLQGSLSFSHVYSKAAMERVAISTTAMERTSQQQRTDRFKIFHSSICLSLSALLSTFAYIFPMKHQIGHNGEGGRLTQPSSR</sequence>
<evidence type="ECO:0000256" key="1">
    <source>
        <dbReference type="SAM" id="Phobius"/>
    </source>
</evidence>
<accession>A0AA88J8E6</accession>
<keyword evidence="1" id="KW-0472">Membrane</keyword>
<keyword evidence="1" id="KW-0812">Transmembrane</keyword>
<feature type="transmembrane region" description="Helical" evidence="1">
    <location>
        <begin position="42"/>
        <end position="62"/>
    </location>
</feature>
<evidence type="ECO:0000313" key="3">
    <source>
        <dbReference type="Proteomes" id="UP001187192"/>
    </source>
</evidence>
<name>A0AA88J8E6_FICCA</name>
<keyword evidence="3" id="KW-1185">Reference proteome</keyword>
<comment type="caution">
    <text evidence="2">The sequence shown here is derived from an EMBL/GenBank/DDBJ whole genome shotgun (WGS) entry which is preliminary data.</text>
</comment>
<dbReference type="Proteomes" id="UP001187192">
    <property type="component" value="Unassembled WGS sequence"/>
</dbReference>
<dbReference type="AlphaFoldDB" id="A0AA88J8E6"/>
<dbReference type="EMBL" id="BTGU01000206">
    <property type="protein sequence ID" value="GMN65015.1"/>
    <property type="molecule type" value="Genomic_DNA"/>
</dbReference>
<keyword evidence="1" id="KW-1133">Transmembrane helix</keyword>
<gene>
    <name evidence="2" type="ORF">TIFTF001_034068</name>
</gene>
<evidence type="ECO:0000313" key="2">
    <source>
        <dbReference type="EMBL" id="GMN65015.1"/>
    </source>
</evidence>
<organism evidence="2 3">
    <name type="scientific">Ficus carica</name>
    <name type="common">Common fig</name>
    <dbReference type="NCBI Taxonomy" id="3494"/>
    <lineage>
        <taxon>Eukaryota</taxon>
        <taxon>Viridiplantae</taxon>
        <taxon>Streptophyta</taxon>
        <taxon>Embryophyta</taxon>
        <taxon>Tracheophyta</taxon>
        <taxon>Spermatophyta</taxon>
        <taxon>Magnoliopsida</taxon>
        <taxon>eudicotyledons</taxon>
        <taxon>Gunneridae</taxon>
        <taxon>Pentapetalae</taxon>
        <taxon>rosids</taxon>
        <taxon>fabids</taxon>
        <taxon>Rosales</taxon>
        <taxon>Moraceae</taxon>
        <taxon>Ficeae</taxon>
        <taxon>Ficus</taxon>
    </lineage>
</organism>
<protein>
    <submittedName>
        <fullName evidence="2">Uncharacterized protein</fullName>
    </submittedName>
</protein>
<reference evidence="2" key="1">
    <citation type="submission" date="2023-07" db="EMBL/GenBank/DDBJ databases">
        <title>draft genome sequence of fig (Ficus carica).</title>
        <authorList>
            <person name="Takahashi T."/>
            <person name="Nishimura K."/>
        </authorList>
    </citation>
    <scope>NUCLEOTIDE SEQUENCE</scope>
</reference>